<evidence type="ECO:0000313" key="3">
    <source>
        <dbReference type="Proteomes" id="UP000232806"/>
    </source>
</evidence>
<proteinExistence type="predicted"/>
<name>A0A2H4VDN2_9EURY</name>
<keyword evidence="1" id="KW-0472">Membrane</keyword>
<dbReference type="GeneID" id="35121822"/>
<dbReference type="RefSeq" id="WP_100906181.1">
    <property type="nucleotide sequence ID" value="NZ_CP017766.1"/>
</dbReference>
<dbReference type="Proteomes" id="UP000232806">
    <property type="component" value="Chromosome"/>
</dbReference>
<dbReference type="AlphaFoldDB" id="A0A2H4VDN2"/>
<evidence type="ECO:0000313" key="2">
    <source>
        <dbReference type="EMBL" id="AUB56207.1"/>
    </source>
</evidence>
<evidence type="ECO:0008006" key="4">
    <source>
        <dbReference type="Google" id="ProtNLM"/>
    </source>
</evidence>
<organism evidence="2 3">
    <name type="scientific">Methanobacterium subterraneum</name>
    <dbReference type="NCBI Taxonomy" id="59277"/>
    <lineage>
        <taxon>Archaea</taxon>
        <taxon>Methanobacteriati</taxon>
        <taxon>Methanobacteriota</taxon>
        <taxon>Methanomada group</taxon>
        <taxon>Methanobacteria</taxon>
        <taxon>Methanobacteriales</taxon>
        <taxon>Methanobacteriaceae</taxon>
        <taxon>Methanobacterium</taxon>
    </lineage>
</organism>
<keyword evidence="1" id="KW-0812">Transmembrane</keyword>
<evidence type="ECO:0000256" key="1">
    <source>
        <dbReference type="SAM" id="Phobius"/>
    </source>
</evidence>
<sequence>MKNIKGSKWIWPLILIFLFLISMGTGFYISTSMAFPQNPATYSYFEKICNMPYISTPGPQPPEVFWQQGGNCDDRALALKTYLVSRGAEDVQICWVCRMENGKMIPSYDGSYGHSFIVWNNKVYNPSINESRKFYEEDIQEFQKFLKELFGFNTWYFENQTVGTSF</sequence>
<accession>A0A2H4VDN2</accession>
<gene>
    <name evidence="2" type="ORF">BK007_09430</name>
</gene>
<dbReference type="OrthoDB" id="377092at2157"/>
<reference evidence="2 3" key="1">
    <citation type="submission" date="2016-10" db="EMBL/GenBank/DDBJ databases">
        <title>Comparative genomics between deep and shallow subseafloor isolates.</title>
        <authorList>
            <person name="Ishii S."/>
            <person name="Miller J.R."/>
            <person name="Sutton G."/>
            <person name="Suzuki S."/>
            <person name="Methe B."/>
            <person name="Inagaki F."/>
            <person name="Imachi H."/>
        </authorList>
    </citation>
    <scope>NUCLEOTIDE SEQUENCE [LARGE SCALE GENOMIC DNA]</scope>
    <source>
        <strain evidence="2 3">MO-MB1</strain>
    </source>
</reference>
<dbReference type="EMBL" id="CP017766">
    <property type="protein sequence ID" value="AUB56207.1"/>
    <property type="molecule type" value="Genomic_DNA"/>
</dbReference>
<keyword evidence="1" id="KW-1133">Transmembrane helix</keyword>
<protein>
    <recommendedName>
        <fullName evidence="4">Transglutaminase-like domain-containing protein</fullName>
    </recommendedName>
</protein>
<feature type="transmembrane region" description="Helical" evidence="1">
    <location>
        <begin position="9"/>
        <end position="29"/>
    </location>
</feature>